<evidence type="ECO:0008006" key="4">
    <source>
        <dbReference type="Google" id="ProtNLM"/>
    </source>
</evidence>
<comment type="caution">
    <text evidence="2">The sequence shown here is derived from an EMBL/GenBank/DDBJ whole genome shotgun (WGS) entry which is preliminary data.</text>
</comment>
<dbReference type="SUPFAM" id="SSF69318">
    <property type="entry name" value="Integrin alpha N-terminal domain"/>
    <property type="match status" value="1"/>
</dbReference>
<name>A0A7K1FRU5_9ACTN</name>
<sequence>MATAVMAAVLLPLVAAGPASAVPPYFSDIPTNNVSGTNYLPIVGDFGGNPTDDILWYAYKGGKSSLFRANGDGTFVTFPLSISGRNYAPLVGDFVGDARDEILWVTPGSSRATMWRFDQPGRVYLTAPIDVPVGISTFASLPSTTADVKSRSMFMGGGTTHPIRVDTYTWPQGGDLTRTGRSYSITGDVRPVVGDLDGNGLADILFYGAGTRTDAAWFTTGAGSGTGFRMQPERINGSYAVATGSFAGAADDVLFDGATDYLWTFDSAGAHASRPVDLGPIADKLILRGPRDVVLLWAPEDSLEVWQIASGTQSITVTGNLPLPATYRPIVGGFTGDGSASSVFWWGPGAAPERIYIPDECAGIAAADGPDAVLAC</sequence>
<dbReference type="InterPro" id="IPR028994">
    <property type="entry name" value="Integrin_alpha_N"/>
</dbReference>
<proteinExistence type="predicted"/>
<dbReference type="AlphaFoldDB" id="A0A7K1FRU5"/>
<evidence type="ECO:0000313" key="2">
    <source>
        <dbReference type="EMBL" id="MTD16865.1"/>
    </source>
</evidence>
<gene>
    <name evidence="2" type="ORF">GIS00_23300</name>
</gene>
<evidence type="ECO:0000256" key="1">
    <source>
        <dbReference type="SAM" id="SignalP"/>
    </source>
</evidence>
<dbReference type="EMBL" id="WLYK01000011">
    <property type="protein sequence ID" value="MTD16865.1"/>
    <property type="molecule type" value="Genomic_DNA"/>
</dbReference>
<feature type="signal peptide" evidence="1">
    <location>
        <begin position="1"/>
        <end position="21"/>
    </location>
</feature>
<evidence type="ECO:0000313" key="3">
    <source>
        <dbReference type="Proteomes" id="UP000460221"/>
    </source>
</evidence>
<dbReference type="Proteomes" id="UP000460221">
    <property type="component" value="Unassembled WGS sequence"/>
</dbReference>
<reference evidence="2 3" key="1">
    <citation type="submission" date="2019-11" db="EMBL/GenBank/DDBJ databases">
        <authorList>
            <person name="Jiang L.-Q."/>
        </authorList>
    </citation>
    <scope>NUCLEOTIDE SEQUENCE [LARGE SCALE GENOMIC DNA]</scope>
    <source>
        <strain evidence="2 3">YIM 132087</strain>
    </source>
</reference>
<dbReference type="RefSeq" id="WP_154770822.1">
    <property type="nucleotide sequence ID" value="NZ_WLYK01000011.1"/>
</dbReference>
<keyword evidence="3" id="KW-1185">Reference proteome</keyword>
<organism evidence="2 3">
    <name type="scientific">Nakamurella alba</name>
    <dbReference type="NCBI Taxonomy" id="2665158"/>
    <lineage>
        <taxon>Bacteria</taxon>
        <taxon>Bacillati</taxon>
        <taxon>Actinomycetota</taxon>
        <taxon>Actinomycetes</taxon>
        <taxon>Nakamurellales</taxon>
        <taxon>Nakamurellaceae</taxon>
        <taxon>Nakamurella</taxon>
    </lineage>
</organism>
<feature type="chain" id="PRO_5029487335" description="VCBS repeat-containing protein" evidence="1">
    <location>
        <begin position="22"/>
        <end position="376"/>
    </location>
</feature>
<accession>A0A7K1FRU5</accession>
<protein>
    <recommendedName>
        <fullName evidence="4">VCBS repeat-containing protein</fullName>
    </recommendedName>
</protein>
<keyword evidence="1" id="KW-0732">Signal</keyword>